<dbReference type="InterPro" id="IPR036452">
    <property type="entry name" value="Ribo_hydro-like"/>
</dbReference>
<evidence type="ECO:0000259" key="3">
    <source>
        <dbReference type="Pfam" id="PF01156"/>
    </source>
</evidence>
<organism evidence="4 5">
    <name type="scientific">Microdochium trichocladiopsis</name>
    <dbReference type="NCBI Taxonomy" id="1682393"/>
    <lineage>
        <taxon>Eukaryota</taxon>
        <taxon>Fungi</taxon>
        <taxon>Dikarya</taxon>
        <taxon>Ascomycota</taxon>
        <taxon>Pezizomycotina</taxon>
        <taxon>Sordariomycetes</taxon>
        <taxon>Xylariomycetidae</taxon>
        <taxon>Xylariales</taxon>
        <taxon>Microdochiaceae</taxon>
        <taxon>Microdochium</taxon>
    </lineage>
</organism>
<dbReference type="GeneID" id="70180125"/>
<name>A0A9P8Y0W2_9PEZI</name>
<keyword evidence="4" id="KW-0378">Hydrolase</keyword>
<feature type="chain" id="PRO_5040327910" evidence="2">
    <location>
        <begin position="17"/>
        <end position="367"/>
    </location>
</feature>
<dbReference type="PANTHER" id="PTHR46190">
    <property type="entry name" value="SI:CH211-201H21.5-RELATED"/>
    <property type="match status" value="1"/>
</dbReference>
<protein>
    <submittedName>
        <fullName evidence="4">Inosine/uridine-preferring nucleoside hydrolase domain-containing protein</fullName>
    </submittedName>
</protein>
<dbReference type="OrthoDB" id="432381at2759"/>
<comment type="caution">
    <text evidence="4">The sequence shown here is derived from an EMBL/GenBank/DDBJ whole genome shotgun (WGS) entry which is preliminary data.</text>
</comment>
<feature type="domain" description="Inosine/uridine-preferring nucleoside hydrolase" evidence="3">
    <location>
        <begin position="21"/>
        <end position="348"/>
    </location>
</feature>
<gene>
    <name evidence="4" type="ORF">B0I36DRAFT_250970</name>
</gene>
<dbReference type="GO" id="GO:0016799">
    <property type="term" value="F:hydrolase activity, hydrolyzing N-glycosyl compounds"/>
    <property type="evidence" value="ECO:0007669"/>
    <property type="project" value="InterPro"/>
</dbReference>
<evidence type="ECO:0000256" key="2">
    <source>
        <dbReference type="SAM" id="SignalP"/>
    </source>
</evidence>
<dbReference type="InterPro" id="IPR052775">
    <property type="entry name" value="IUN_hydrolase"/>
</dbReference>
<accession>A0A9P8Y0W2</accession>
<evidence type="ECO:0000313" key="4">
    <source>
        <dbReference type="EMBL" id="KAH7024787.1"/>
    </source>
</evidence>
<sequence>MLFLSSLLTLASTASCSAPKIIIDNDWTSVGFVTFLLAVDAGWDVLGLVGDTANSWARQTSLHGLALLEIGNLSCIPVHKGADYPLLNTPTQHQTWELLHGPLPYISSAGAFKPENATAEALGNDPTSGDPTRISRAAFIEGFPNTTLAGETAAAWMVEQVRKYPGQVTIYSGGALTNVALAVRLDPTFASNAKGLVIMGGYLDVMMLQTTGTRLLADINSDINLKVDPEAAKIALTANFPNITIVGNGANQVFPVQEYLDEVYQVETPYTKLFHDHYGTRLPFWDEIAMFAGLYPEHVVNSTSFLVDVDTAWSSPYYGNIMVYQELLMPKVQKLQKAQYINEINQTALLSAMKRSMECPKCATFCK</sequence>
<dbReference type="Proteomes" id="UP000756346">
    <property type="component" value="Unassembled WGS sequence"/>
</dbReference>
<reference evidence="4" key="1">
    <citation type="journal article" date="2021" name="Nat. Commun.">
        <title>Genetic determinants of endophytism in the Arabidopsis root mycobiome.</title>
        <authorList>
            <person name="Mesny F."/>
            <person name="Miyauchi S."/>
            <person name="Thiergart T."/>
            <person name="Pickel B."/>
            <person name="Atanasova L."/>
            <person name="Karlsson M."/>
            <person name="Huettel B."/>
            <person name="Barry K.W."/>
            <person name="Haridas S."/>
            <person name="Chen C."/>
            <person name="Bauer D."/>
            <person name="Andreopoulos W."/>
            <person name="Pangilinan J."/>
            <person name="LaButti K."/>
            <person name="Riley R."/>
            <person name="Lipzen A."/>
            <person name="Clum A."/>
            <person name="Drula E."/>
            <person name="Henrissat B."/>
            <person name="Kohler A."/>
            <person name="Grigoriev I.V."/>
            <person name="Martin F.M."/>
            <person name="Hacquard S."/>
        </authorList>
    </citation>
    <scope>NUCLEOTIDE SEQUENCE</scope>
    <source>
        <strain evidence="4">MPI-CAGE-CH-0230</strain>
    </source>
</reference>
<keyword evidence="5" id="KW-1185">Reference proteome</keyword>
<dbReference type="RefSeq" id="XP_046008335.1">
    <property type="nucleotide sequence ID" value="XM_046150579.1"/>
</dbReference>
<dbReference type="SUPFAM" id="SSF53590">
    <property type="entry name" value="Nucleoside hydrolase"/>
    <property type="match status" value="1"/>
</dbReference>
<keyword evidence="2" id="KW-0732">Signal</keyword>
<dbReference type="AlphaFoldDB" id="A0A9P8Y0W2"/>
<proteinExistence type="inferred from homology"/>
<evidence type="ECO:0000313" key="5">
    <source>
        <dbReference type="Proteomes" id="UP000756346"/>
    </source>
</evidence>
<dbReference type="EMBL" id="JAGTJQ010000009">
    <property type="protein sequence ID" value="KAH7024787.1"/>
    <property type="molecule type" value="Genomic_DNA"/>
</dbReference>
<dbReference type="PANTHER" id="PTHR46190:SF1">
    <property type="entry name" value="SI:CH211-201H21.5"/>
    <property type="match status" value="1"/>
</dbReference>
<evidence type="ECO:0000256" key="1">
    <source>
        <dbReference type="ARBA" id="ARBA00009176"/>
    </source>
</evidence>
<dbReference type="Pfam" id="PF01156">
    <property type="entry name" value="IU_nuc_hydro"/>
    <property type="match status" value="1"/>
</dbReference>
<feature type="signal peptide" evidence="2">
    <location>
        <begin position="1"/>
        <end position="16"/>
    </location>
</feature>
<dbReference type="InterPro" id="IPR001910">
    <property type="entry name" value="Inosine/uridine_hydrolase_dom"/>
</dbReference>
<dbReference type="Gene3D" id="3.90.245.10">
    <property type="entry name" value="Ribonucleoside hydrolase-like"/>
    <property type="match status" value="1"/>
</dbReference>
<comment type="similarity">
    <text evidence="1">Belongs to the IUNH family.</text>
</comment>